<accession>A0A414JRL7</accession>
<reference evidence="2 3" key="1">
    <citation type="submission" date="2018-08" db="EMBL/GenBank/DDBJ databases">
        <title>A genome reference for cultivated species of the human gut microbiota.</title>
        <authorList>
            <person name="Zou Y."/>
            <person name="Xue W."/>
            <person name="Luo G."/>
        </authorList>
    </citation>
    <scope>NUCLEOTIDE SEQUENCE [LARGE SCALE GENOMIC DNA]</scope>
    <source>
        <strain evidence="2 3">AM27-46</strain>
    </source>
</reference>
<dbReference type="AlphaFoldDB" id="A0A414JRL7"/>
<name>A0A414JRL7_BACUN</name>
<feature type="region of interest" description="Disordered" evidence="1">
    <location>
        <begin position="1"/>
        <end position="23"/>
    </location>
</feature>
<gene>
    <name evidence="2" type="ORF">DW729_02785</name>
</gene>
<sequence length="73" mass="8121">MIENGGCLPPLLSSVSLPAGEESNKKPFVFPIMETSRRCFPAGCLPDIYALRIIPYPVSQEDDKNECRNYKSS</sequence>
<evidence type="ECO:0000256" key="1">
    <source>
        <dbReference type="SAM" id="MobiDB-lite"/>
    </source>
</evidence>
<protein>
    <submittedName>
        <fullName evidence="2">Uncharacterized protein</fullName>
    </submittedName>
</protein>
<evidence type="ECO:0000313" key="2">
    <source>
        <dbReference type="EMBL" id="RHE61193.1"/>
    </source>
</evidence>
<organism evidence="2 3">
    <name type="scientific">Bacteroides uniformis</name>
    <dbReference type="NCBI Taxonomy" id="820"/>
    <lineage>
        <taxon>Bacteria</taxon>
        <taxon>Pseudomonadati</taxon>
        <taxon>Bacteroidota</taxon>
        <taxon>Bacteroidia</taxon>
        <taxon>Bacteroidales</taxon>
        <taxon>Bacteroidaceae</taxon>
        <taxon>Bacteroides</taxon>
    </lineage>
</organism>
<proteinExistence type="predicted"/>
<feature type="compositionally biased region" description="Low complexity" evidence="1">
    <location>
        <begin position="8"/>
        <end position="18"/>
    </location>
</feature>
<dbReference type="Proteomes" id="UP000284640">
    <property type="component" value="Unassembled WGS sequence"/>
</dbReference>
<evidence type="ECO:0000313" key="3">
    <source>
        <dbReference type="Proteomes" id="UP000284640"/>
    </source>
</evidence>
<dbReference type="EMBL" id="QSKL01000002">
    <property type="protein sequence ID" value="RHE61193.1"/>
    <property type="molecule type" value="Genomic_DNA"/>
</dbReference>
<comment type="caution">
    <text evidence="2">The sequence shown here is derived from an EMBL/GenBank/DDBJ whole genome shotgun (WGS) entry which is preliminary data.</text>
</comment>